<dbReference type="Pfam" id="PF02557">
    <property type="entry name" value="VanY"/>
    <property type="match status" value="1"/>
</dbReference>
<dbReference type="InterPro" id="IPR052179">
    <property type="entry name" value="DD-CPase-like"/>
</dbReference>
<proteinExistence type="predicted"/>
<keyword evidence="4" id="KW-1185">Reference proteome</keyword>
<dbReference type="Proteomes" id="UP001199642">
    <property type="component" value="Chromosome"/>
</dbReference>
<feature type="compositionally biased region" description="Basic residues" evidence="1">
    <location>
        <begin position="15"/>
        <end position="25"/>
    </location>
</feature>
<reference evidence="3 4" key="1">
    <citation type="submission" date="2023-01" db="EMBL/GenBank/DDBJ databases">
        <title>Characterization of estradiol degrading bacteria Microbacterium sp. MZT7 and reveal degrading genes through genome analysis.</title>
        <authorList>
            <person name="Hao P."/>
            <person name="Gao Y."/>
        </authorList>
    </citation>
    <scope>NUCLEOTIDE SEQUENCE [LARGE SCALE GENOMIC DNA]</scope>
    <source>
        <strain evidence="3 4">MZT7</strain>
    </source>
</reference>
<dbReference type="SUPFAM" id="SSF55166">
    <property type="entry name" value="Hedgehog/DD-peptidase"/>
    <property type="match status" value="1"/>
</dbReference>
<evidence type="ECO:0000313" key="4">
    <source>
        <dbReference type="Proteomes" id="UP001199642"/>
    </source>
</evidence>
<evidence type="ECO:0000259" key="2">
    <source>
        <dbReference type="Pfam" id="PF02557"/>
    </source>
</evidence>
<accession>A0ABY3RQV7</accession>
<gene>
    <name evidence="3" type="ORF">K8F61_11575</name>
</gene>
<organism evidence="3 4">
    <name type="scientific">Microbacterium resistens</name>
    <dbReference type="NCBI Taxonomy" id="156977"/>
    <lineage>
        <taxon>Bacteria</taxon>
        <taxon>Bacillati</taxon>
        <taxon>Actinomycetota</taxon>
        <taxon>Actinomycetes</taxon>
        <taxon>Micrococcales</taxon>
        <taxon>Microbacteriaceae</taxon>
        <taxon>Microbacterium</taxon>
    </lineage>
</organism>
<sequence length="354" mass="37271">MPSFEHKNETESRSRRDHLRSRRDRRQPYQNGGVTSPHRPVARHALAGSAKLRVFVPLGLAVTVLGVIWSLADGSAAGARPEASVAAVASMDPPRPAVVEELPAVQFTVVAPADPCADPAVQQALAAGDDDTAVAAFGGGAAFRAAVVSGAAPCIDLSDPARLWVVVNKTRPLNPVQYAPSTLSEPALIGDDLAGPLRADVTTALDAMSAASQEAGVGALGLGSGYRSYDMQVATYSGQVQMYGQNDADALSARPGFSEHQTGLAADVEECIWGECTGINGFGETAAGAWVAEHSWEHGFIVRYIEGQTYATGYAPEPWHLRYVGPQIARAYHEAGYTSLEEFFGLPPAPDYVG</sequence>
<protein>
    <submittedName>
        <fullName evidence="3">M15 family metallopeptidase</fullName>
    </submittedName>
</protein>
<evidence type="ECO:0000313" key="3">
    <source>
        <dbReference type="EMBL" id="UGS25325.1"/>
    </source>
</evidence>
<evidence type="ECO:0000256" key="1">
    <source>
        <dbReference type="SAM" id="MobiDB-lite"/>
    </source>
</evidence>
<dbReference type="InterPro" id="IPR003709">
    <property type="entry name" value="VanY-like_core_dom"/>
</dbReference>
<dbReference type="PANTHER" id="PTHR34385:SF1">
    <property type="entry name" value="PEPTIDOGLYCAN L-ALANYL-D-GLUTAMATE ENDOPEPTIDASE CWLK"/>
    <property type="match status" value="1"/>
</dbReference>
<feature type="region of interest" description="Disordered" evidence="1">
    <location>
        <begin position="1"/>
        <end position="40"/>
    </location>
</feature>
<dbReference type="InterPro" id="IPR009045">
    <property type="entry name" value="Zn_M74/Hedgehog-like"/>
</dbReference>
<dbReference type="CDD" id="cd14852">
    <property type="entry name" value="LD-carboxypeptidase"/>
    <property type="match status" value="1"/>
</dbReference>
<dbReference type="Gene3D" id="3.30.1380.10">
    <property type="match status" value="1"/>
</dbReference>
<dbReference type="PANTHER" id="PTHR34385">
    <property type="entry name" value="D-ALANYL-D-ALANINE CARBOXYPEPTIDASE"/>
    <property type="match status" value="1"/>
</dbReference>
<feature type="domain" description="D-alanyl-D-alanine carboxypeptidase-like core" evidence="2">
    <location>
        <begin position="197"/>
        <end position="325"/>
    </location>
</feature>
<feature type="compositionally biased region" description="Basic and acidic residues" evidence="1">
    <location>
        <begin position="1"/>
        <end position="14"/>
    </location>
</feature>
<dbReference type="InterPro" id="IPR058193">
    <property type="entry name" value="VanY/YodJ_core_dom"/>
</dbReference>
<dbReference type="EMBL" id="CP082781">
    <property type="protein sequence ID" value="UGS25325.1"/>
    <property type="molecule type" value="Genomic_DNA"/>
</dbReference>
<name>A0ABY3RQV7_9MICO</name>